<accession>A0AAW9KK27</accession>
<dbReference type="SUPFAM" id="SSF56042">
    <property type="entry name" value="PurM C-terminal domain-like"/>
    <property type="match status" value="1"/>
</dbReference>
<evidence type="ECO:0000313" key="3">
    <source>
        <dbReference type="Proteomes" id="UP001288944"/>
    </source>
</evidence>
<protein>
    <submittedName>
        <fullName evidence="2">Phosphoribosylformylglycinamidine synthase II</fullName>
    </submittedName>
</protein>
<comment type="caution">
    <text evidence="2">The sequence shown here is derived from an EMBL/GenBank/DDBJ whole genome shotgun (WGS) entry which is preliminary data.</text>
</comment>
<gene>
    <name evidence="2" type="ORF">GNF83_14915</name>
</gene>
<dbReference type="GO" id="GO:0006189">
    <property type="term" value="P:'de novo' IMP biosynthetic process"/>
    <property type="evidence" value="ECO:0007669"/>
    <property type="project" value="InterPro"/>
</dbReference>
<dbReference type="InterPro" id="IPR010074">
    <property type="entry name" value="PRibForGlyAmidine_synth_PurL"/>
</dbReference>
<dbReference type="CDD" id="cd02204">
    <property type="entry name" value="PurL_repeat2"/>
    <property type="match status" value="1"/>
</dbReference>
<dbReference type="PANTHER" id="PTHR43555:SF1">
    <property type="entry name" value="PHOSPHORIBOSYLFORMYLGLYCINAMIDINE SYNTHASE SUBUNIT PURL"/>
    <property type="match status" value="1"/>
</dbReference>
<dbReference type="AlphaFoldDB" id="A0AAW9KK27"/>
<dbReference type="Proteomes" id="UP001288944">
    <property type="component" value="Unassembled WGS sequence"/>
</dbReference>
<feature type="domain" description="PurM-like C-terminal" evidence="1">
    <location>
        <begin position="38"/>
        <end position="175"/>
    </location>
</feature>
<proteinExistence type="predicted"/>
<reference evidence="2" key="1">
    <citation type="submission" date="2019-11" db="EMBL/GenBank/DDBJ databases">
        <title>Characterization of Clostridium perfringens isolates from swine manure treated agricultural soils.</title>
        <authorList>
            <person name="Wushke S.T."/>
        </authorList>
    </citation>
    <scope>NUCLEOTIDE SEQUENCE</scope>
    <source>
        <strain evidence="2">X62</strain>
    </source>
</reference>
<sequence>VSLYNENAKGAIYPTPVVGMIGLVHDTDHITTQGFKQADDIVLLLGETKAELGGSEFQTVVHGVTEGRPPVLDLAAEENLPRAVLAAIQAGNVQSAHDLSEGGLAGAFAVSCISGSIGASAELTAEGLRADIALFSESQSRILLSVRPEHADEVLQVCAQYEVPVQRLGVVGGDRIQLGVNGQAAIDITREAVERVWKDAIQCLMR</sequence>
<evidence type="ECO:0000313" key="2">
    <source>
        <dbReference type="EMBL" id="MDZ7542473.1"/>
    </source>
</evidence>
<dbReference type="PANTHER" id="PTHR43555">
    <property type="entry name" value="PHOSPHORIBOSYLFORMYLGLYCINAMIDINE SYNTHASE SUBUNIT PURL"/>
    <property type="match status" value="1"/>
</dbReference>
<feature type="non-terminal residue" evidence="2">
    <location>
        <position position="1"/>
    </location>
</feature>
<name>A0AAW9KK27_CLOPF</name>
<dbReference type="Gene3D" id="3.90.650.10">
    <property type="entry name" value="PurM-like C-terminal domain"/>
    <property type="match status" value="1"/>
</dbReference>
<organism evidence="2 3">
    <name type="scientific">Clostridium perfringens</name>
    <dbReference type="NCBI Taxonomy" id="1502"/>
    <lineage>
        <taxon>Bacteria</taxon>
        <taxon>Bacillati</taxon>
        <taxon>Bacillota</taxon>
        <taxon>Clostridia</taxon>
        <taxon>Eubacteriales</taxon>
        <taxon>Clostridiaceae</taxon>
        <taxon>Clostridium</taxon>
    </lineage>
</organism>
<dbReference type="Pfam" id="PF02769">
    <property type="entry name" value="AIRS_C"/>
    <property type="match status" value="1"/>
</dbReference>
<dbReference type="InterPro" id="IPR010918">
    <property type="entry name" value="PurM-like_C_dom"/>
</dbReference>
<dbReference type="InterPro" id="IPR036676">
    <property type="entry name" value="PurM-like_C_sf"/>
</dbReference>
<dbReference type="EMBL" id="WNUR01000187">
    <property type="protein sequence ID" value="MDZ7542473.1"/>
    <property type="molecule type" value="Genomic_DNA"/>
</dbReference>
<dbReference type="GO" id="GO:0004642">
    <property type="term" value="F:phosphoribosylformylglycinamidine synthase activity"/>
    <property type="evidence" value="ECO:0007669"/>
    <property type="project" value="InterPro"/>
</dbReference>
<evidence type="ECO:0000259" key="1">
    <source>
        <dbReference type="Pfam" id="PF02769"/>
    </source>
</evidence>